<dbReference type="GO" id="GO:0006006">
    <property type="term" value="P:glucose metabolic process"/>
    <property type="evidence" value="ECO:0007669"/>
    <property type="project" value="TreeGrafter"/>
</dbReference>
<dbReference type="InterPro" id="IPR014718">
    <property type="entry name" value="GH-type_carb-bd"/>
</dbReference>
<dbReference type="EC" id="5.1.3.3" evidence="4 8"/>
<evidence type="ECO:0000256" key="8">
    <source>
        <dbReference type="PIRNR" id="PIRNR005096"/>
    </source>
</evidence>
<evidence type="ECO:0000256" key="1">
    <source>
        <dbReference type="ARBA" id="ARBA00001614"/>
    </source>
</evidence>
<feature type="active site" description="Proton acceptor" evidence="9">
    <location>
        <position position="314"/>
    </location>
</feature>
<evidence type="ECO:0000256" key="9">
    <source>
        <dbReference type="PIRSR" id="PIRSR005096-1"/>
    </source>
</evidence>
<dbReference type="InterPro" id="IPR011013">
    <property type="entry name" value="Gal_mutarotase_sf_dom"/>
</dbReference>
<dbReference type="Pfam" id="PF01263">
    <property type="entry name" value="Aldose_epim"/>
    <property type="match status" value="1"/>
</dbReference>
<proteinExistence type="inferred from homology"/>
<dbReference type="NCBIfam" id="NF008277">
    <property type="entry name" value="PRK11055.1"/>
    <property type="match status" value="1"/>
</dbReference>
<dbReference type="UniPathway" id="UPA00242"/>
<organism evidence="12 13">
    <name type="scientific">Neobacillus piezotolerans</name>
    <dbReference type="NCBI Taxonomy" id="2259171"/>
    <lineage>
        <taxon>Bacteria</taxon>
        <taxon>Bacillati</taxon>
        <taxon>Bacillota</taxon>
        <taxon>Bacilli</taxon>
        <taxon>Bacillales</taxon>
        <taxon>Bacillaceae</taxon>
        <taxon>Neobacillus</taxon>
    </lineage>
</organism>
<dbReference type="PANTHER" id="PTHR10091">
    <property type="entry name" value="ALDOSE-1-EPIMERASE"/>
    <property type="match status" value="1"/>
</dbReference>
<dbReference type="OrthoDB" id="9779408at2"/>
<dbReference type="PROSITE" id="PS00545">
    <property type="entry name" value="ALDOSE_1_EPIMERASE"/>
    <property type="match status" value="1"/>
</dbReference>
<reference evidence="12 13" key="1">
    <citation type="submission" date="2018-07" db="EMBL/GenBank/DDBJ databases">
        <title>Bacillus sp. YLB-04 draft genome sequence.</title>
        <authorList>
            <person name="Yu L."/>
            <person name="Tang X."/>
        </authorList>
    </citation>
    <scope>NUCLEOTIDE SEQUENCE [LARGE SCALE GENOMIC DNA]</scope>
    <source>
        <strain evidence="12 13">YLB-04</strain>
    </source>
</reference>
<evidence type="ECO:0000313" key="13">
    <source>
        <dbReference type="Proteomes" id="UP000257144"/>
    </source>
</evidence>
<dbReference type="Proteomes" id="UP000257144">
    <property type="component" value="Unassembled WGS sequence"/>
</dbReference>
<evidence type="ECO:0000256" key="5">
    <source>
        <dbReference type="ARBA" id="ARBA00014165"/>
    </source>
</evidence>
<dbReference type="AlphaFoldDB" id="A0A3D8GR08"/>
<gene>
    <name evidence="12" type="ORF">DRW41_11690</name>
</gene>
<dbReference type="InterPro" id="IPR015443">
    <property type="entry name" value="Aldose_1-epimerase"/>
</dbReference>
<evidence type="ECO:0000256" key="2">
    <source>
        <dbReference type="ARBA" id="ARBA00005028"/>
    </source>
</evidence>
<dbReference type="GO" id="GO:0030246">
    <property type="term" value="F:carbohydrate binding"/>
    <property type="evidence" value="ECO:0007669"/>
    <property type="project" value="InterPro"/>
</dbReference>
<dbReference type="RefSeq" id="WP_115452183.1">
    <property type="nucleotide sequence ID" value="NZ_QNQT01000004.1"/>
</dbReference>
<dbReference type="GO" id="GO:0033499">
    <property type="term" value="P:galactose catabolic process via UDP-galactose, Leloir pathway"/>
    <property type="evidence" value="ECO:0007669"/>
    <property type="project" value="TreeGrafter"/>
</dbReference>
<dbReference type="CDD" id="cd09019">
    <property type="entry name" value="galactose_mutarotase_like"/>
    <property type="match status" value="1"/>
</dbReference>
<evidence type="ECO:0000256" key="11">
    <source>
        <dbReference type="PIRSR" id="PIRSR005096-3"/>
    </source>
</evidence>
<keyword evidence="13" id="KW-1185">Reference proteome</keyword>
<evidence type="ECO:0000256" key="10">
    <source>
        <dbReference type="PIRSR" id="PIRSR005096-2"/>
    </source>
</evidence>
<dbReference type="InterPro" id="IPR018052">
    <property type="entry name" value="Ald1_epimerase_CS"/>
</dbReference>
<comment type="caution">
    <text evidence="12">The sequence shown here is derived from an EMBL/GenBank/DDBJ whole genome shotgun (WGS) entry which is preliminary data.</text>
</comment>
<evidence type="ECO:0000256" key="7">
    <source>
        <dbReference type="ARBA" id="ARBA00023277"/>
    </source>
</evidence>
<dbReference type="PIRSF" id="PIRSF005096">
    <property type="entry name" value="GALM"/>
    <property type="match status" value="1"/>
</dbReference>
<protein>
    <recommendedName>
        <fullName evidence="5 8">Aldose 1-epimerase</fullName>
        <ecNumber evidence="4 8">5.1.3.3</ecNumber>
    </recommendedName>
</protein>
<dbReference type="SUPFAM" id="SSF74650">
    <property type="entry name" value="Galactose mutarotase-like"/>
    <property type="match status" value="1"/>
</dbReference>
<dbReference type="GO" id="GO:0005737">
    <property type="term" value="C:cytoplasm"/>
    <property type="evidence" value="ECO:0007669"/>
    <property type="project" value="TreeGrafter"/>
</dbReference>
<dbReference type="Gene3D" id="2.70.98.10">
    <property type="match status" value="1"/>
</dbReference>
<dbReference type="InterPro" id="IPR008183">
    <property type="entry name" value="Aldose_1/G6P_1-epimerase"/>
</dbReference>
<comment type="similarity">
    <text evidence="3 8">Belongs to the aldose epimerase family.</text>
</comment>
<evidence type="ECO:0000256" key="3">
    <source>
        <dbReference type="ARBA" id="ARBA00006206"/>
    </source>
</evidence>
<feature type="binding site" evidence="10">
    <location>
        <position position="252"/>
    </location>
    <ligand>
        <name>beta-D-galactose</name>
        <dbReference type="ChEBI" id="CHEBI:27667"/>
    </ligand>
</feature>
<feature type="binding site" evidence="11">
    <location>
        <begin position="179"/>
        <end position="181"/>
    </location>
    <ligand>
        <name>beta-D-galactose</name>
        <dbReference type="ChEBI" id="CHEBI:27667"/>
    </ligand>
</feature>
<dbReference type="PANTHER" id="PTHR10091:SF0">
    <property type="entry name" value="GALACTOSE MUTAROTASE"/>
    <property type="match status" value="1"/>
</dbReference>
<evidence type="ECO:0000256" key="4">
    <source>
        <dbReference type="ARBA" id="ARBA00013185"/>
    </source>
</evidence>
<evidence type="ECO:0000313" key="12">
    <source>
        <dbReference type="EMBL" id="RDU36711.1"/>
    </source>
</evidence>
<comment type="catalytic activity">
    <reaction evidence="1 8">
        <text>alpha-D-glucose = beta-D-glucose</text>
        <dbReference type="Rhea" id="RHEA:10264"/>
        <dbReference type="ChEBI" id="CHEBI:15903"/>
        <dbReference type="ChEBI" id="CHEBI:17925"/>
        <dbReference type="EC" id="5.1.3.3"/>
    </reaction>
</comment>
<keyword evidence="7 8" id="KW-0119">Carbohydrate metabolism</keyword>
<dbReference type="EMBL" id="QNQT01000004">
    <property type="protein sequence ID" value="RDU36711.1"/>
    <property type="molecule type" value="Genomic_DNA"/>
</dbReference>
<dbReference type="GO" id="GO:0004034">
    <property type="term" value="F:aldose 1-epimerase activity"/>
    <property type="evidence" value="ECO:0007669"/>
    <property type="project" value="UniProtKB-EC"/>
</dbReference>
<sequence length="347" mass="38488">MEVTKKSFGELDGKPVHAIAITNHNGMGFTCLDYGCIITEILVPDSKGQIENVVLGFDNLEDYLRHSPYFGAVVGRVAGRIKDGRFSLDGKEYILAKNNDGNHLHGGLKGLDKVIWDAKVHAEGPVARVEFSYESPDGEEGYPGNVSLRTVYTLTDDNELIVEFFGATDKKTILNLTNHTYFNLSGDAKSTILNHTLKLDSERFLELDENLIPTGSLLDVEGTAFDFREGRKLSDGPASSDEQNLLAGKGYDHPFVLNQKNGTAIELRCNESGRKMEVETNQPAVVVYTTNQLEGGFLLSGKVKPEPYLAVCLETQKYPDAINQPNFPSIVLDEGEKYYSYTKFKFR</sequence>
<accession>A0A3D8GR08</accession>
<dbReference type="InterPro" id="IPR047215">
    <property type="entry name" value="Galactose_mutarotase-like"/>
</dbReference>
<feature type="active site" description="Proton donor" evidence="9">
    <location>
        <position position="179"/>
    </location>
</feature>
<evidence type="ECO:0000256" key="6">
    <source>
        <dbReference type="ARBA" id="ARBA00023235"/>
    </source>
</evidence>
<name>A0A3D8GR08_9BACI</name>
<keyword evidence="6 8" id="KW-0413">Isomerase</keyword>
<comment type="pathway">
    <text evidence="2 8">Carbohydrate metabolism; hexose metabolism.</text>
</comment>